<evidence type="ECO:0000313" key="4">
    <source>
        <dbReference type="Proteomes" id="UP000673394"/>
    </source>
</evidence>
<keyword evidence="2" id="KW-0732">Signal</keyword>
<reference evidence="3 4" key="1">
    <citation type="submission" date="2021-04" db="EMBL/GenBank/DDBJ databases">
        <title>Paenibacillus sp. DLE-14 whole genome sequence.</title>
        <authorList>
            <person name="Ham Y.J."/>
        </authorList>
    </citation>
    <scope>NUCLEOTIDE SEQUENCE [LARGE SCALE GENOMIC DNA]</scope>
    <source>
        <strain evidence="3 4">DLE-14</strain>
    </source>
</reference>
<dbReference type="InterPro" id="IPR050490">
    <property type="entry name" value="Bact_solute-bd_prot1"/>
</dbReference>
<feature type="region of interest" description="Disordered" evidence="1">
    <location>
        <begin position="31"/>
        <end position="53"/>
    </location>
</feature>
<dbReference type="Proteomes" id="UP000673394">
    <property type="component" value="Unassembled WGS sequence"/>
</dbReference>
<accession>A0ABS5C9V1</accession>
<dbReference type="PROSITE" id="PS51257">
    <property type="entry name" value="PROKAR_LIPOPROTEIN"/>
    <property type="match status" value="1"/>
</dbReference>
<dbReference type="SUPFAM" id="SSF53850">
    <property type="entry name" value="Periplasmic binding protein-like II"/>
    <property type="match status" value="1"/>
</dbReference>
<dbReference type="PANTHER" id="PTHR43649">
    <property type="entry name" value="ARABINOSE-BINDING PROTEIN-RELATED"/>
    <property type="match status" value="1"/>
</dbReference>
<feature type="signal peptide" evidence="2">
    <location>
        <begin position="1"/>
        <end position="24"/>
    </location>
</feature>
<name>A0ABS5C9V1_9BACL</name>
<keyword evidence="4" id="KW-1185">Reference proteome</keyword>
<gene>
    <name evidence="3" type="ORF">I8J30_08375</name>
</gene>
<feature type="chain" id="PRO_5046818349" evidence="2">
    <location>
        <begin position="25"/>
        <end position="587"/>
    </location>
</feature>
<comment type="caution">
    <text evidence="3">The sequence shown here is derived from an EMBL/GenBank/DDBJ whole genome shotgun (WGS) entry which is preliminary data.</text>
</comment>
<organism evidence="3 4">
    <name type="scientific">Paenibacillus lignilyticus</name>
    <dbReference type="NCBI Taxonomy" id="1172615"/>
    <lineage>
        <taxon>Bacteria</taxon>
        <taxon>Bacillati</taxon>
        <taxon>Bacillota</taxon>
        <taxon>Bacilli</taxon>
        <taxon>Bacillales</taxon>
        <taxon>Paenibacillaceae</taxon>
        <taxon>Paenibacillus</taxon>
    </lineage>
</organism>
<dbReference type="Gene3D" id="3.40.190.10">
    <property type="entry name" value="Periplasmic binding protein-like II"/>
    <property type="match status" value="2"/>
</dbReference>
<sequence>MRKASVRKVLGVMLSVFMIISAAAGCSNNNNNTAGDSTQQASESNGAANTEGNTAAQAGDMSALPDAEFSVMLGWNVPQLASQDAPVVKQVYDKTKVRLNLESPPANVDEKLNIMLASGEMTDAIVINNPSMAQKFIDAGYVIPLDELFDKYGGQIKENLNSVWGQLKNEDGKIYKIPSGYILPGADRMLETGYSFQFLTNVLEAKGWYKPQTFDELTALLKEVKEKYPQYIPMSLALGTESFFTNMVKTLAGAEGVRLYNDYVWTPDDKLIYKYKDAGIRDSLKWLNQLYQQGLLDEESAVQNIDGFKAKMASEKVFSSIGSWFDNMYEANSIFTQDKKPFRFKYFLLKGNPEVAKTTYDAYGANYDSGVYISSKMKDPERFMQFVNYLNTQEGNLLQKGVVNFDGEDKDGYDYFITEEEGKKYIKSTTFQVNGWQNDELFASKRGLNTFGFLTFSTDMNDHPSFTYQMSRKELDFSMWWDDETKRANEGYGEKGTDWIEEGRSTGWDYTDIAGLNFKPESAEYIATTKVNQLSYNTIVKLILSASDAEFDKGYDEFLKKADDMGIGQAEAAMNQMYQDRKAEWKQ</sequence>
<evidence type="ECO:0000313" key="3">
    <source>
        <dbReference type="EMBL" id="MBP3962718.1"/>
    </source>
</evidence>
<proteinExistence type="predicted"/>
<dbReference type="EMBL" id="JAGKSP010000002">
    <property type="protein sequence ID" value="MBP3962718.1"/>
    <property type="molecule type" value="Genomic_DNA"/>
</dbReference>
<dbReference type="Pfam" id="PF01547">
    <property type="entry name" value="SBP_bac_1"/>
    <property type="match status" value="1"/>
</dbReference>
<evidence type="ECO:0000256" key="1">
    <source>
        <dbReference type="SAM" id="MobiDB-lite"/>
    </source>
</evidence>
<dbReference type="RefSeq" id="WP_210657119.1">
    <property type="nucleotide sequence ID" value="NZ_JAGKSP010000002.1"/>
</dbReference>
<evidence type="ECO:0000256" key="2">
    <source>
        <dbReference type="SAM" id="SignalP"/>
    </source>
</evidence>
<dbReference type="PANTHER" id="PTHR43649:SF12">
    <property type="entry name" value="DIACETYLCHITOBIOSE BINDING PROTEIN DASA"/>
    <property type="match status" value="1"/>
</dbReference>
<feature type="compositionally biased region" description="Polar residues" evidence="1">
    <location>
        <begin position="33"/>
        <end position="44"/>
    </location>
</feature>
<protein>
    <submittedName>
        <fullName evidence="3">Extracellular solute-binding protein</fullName>
    </submittedName>
</protein>
<dbReference type="InterPro" id="IPR006059">
    <property type="entry name" value="SBP"/>
</dbReference>